<dbReference type="InterPro" id="IPR008593">
    <property type="entry name" value="Dam_MeTrfase"/>
</dbReference>
<keyword evidence="1" id="KW-0808">Transferase</keyword>
<name>A0A1H7XK38_9PAST</name>
<dbReference type="GO" id="GO:0009307">
    <property type="term" value="P:DNA restriction-modification system"/>
    <property type="evidence" value="ECO:0007669"/>
    <property type="project" value="InterPro"/>
</dbReference>
<dbReference type="EMBL" id="FOBN01000013">
    <property type="protein sequence ID" value="SEM34150.1"/>
    <property type="molecule type" value="Genomic_DNA"/>
</dbReference>
<organism evidence="1 2">
    <name type="scientific">Phocoenobacter skyensis</name>
    <dbReference type="NCBI Taxonomy" id="97481"/>
    <lineage>
        <taxon>Bacteria</taxon>
        <taxon>Pseudomonadati</taxon>
        <taxon>Pseudomonadota</taxon>
        <taxon>Gammaproteobacteria</taxon>
        <taxon>Pasteurellales</taxon>
        <taxon>Pasteurellaceae</taxon>
        <taxon>Phocoenobacter</taxon>
    </lineage>
</organism>
<dbReference type="AlphaFoldDB" id="A0A1H7XK38"/>
<dbReference type="Pfam" id="PF05869">
    <property type="entry name" value="Dam"/>
    <property type="match status" value="1"/>
</dbReference>
<proteinExistence type="predicted"/>
<dbReference type="STRING" id="97481.SAMN05444853_11314"/>
<dbReference type="NCBIfam" id="TIGR01712">
    <property type="entry name" value="phage_N6A_met"/>
    <property type="match status" value="1"/>
</dbReference>
<dbReference type="GO" id="GO:0009007">
    <property type="term" value="F:site-specific DNA-methyltransferase (adenine-specific) activity"/>
    <property type="evidence" value="ECO:0007669"/>
    <property type="project" value="InterPro"/>
</dbReference>
<gene>
    <name evidence="1" type="ORF">SAMN05444853_11314</name>
</gene>
<accession>A0A1H7XK38</accession>
<evidence type="ECO:0000313" key="2">
    <source>
        <dbReference type="Proteomes" id="UP000198883"/>
    </source>
</evidence>
<dbReference type="GO" id="GO:0003677">
    <property type="term" value="F:DNA binding"/>
    <property type="evidence" value="ECO:0007669"/>
    <property type="project" value="InterPro"/>
</dbReference>
<evidence type="ECO:0000313" key="1">
    <source>
        <dbReference type="EMBL" id="SEM34150.1"/>
    </source>
</evidence>
<dbReference type="GO" id="GO:0032259">
    <property type="term" value="P:methylation"/>
    <property type="evidence" value="ECO:0007669"/>
    <property type="project" value="UniProtKB-KW"/>
</dbReference>
<keyword evidence="1" id="KW-0489">Methyltransferase</keyword>
<protein>
    <submittedName>
        <fullName evidence="1">Phage N-6-adenine-methyltransferase</fullName>
    </submittedName>
</protein>
<dbReference type="Proteomes" id="UP000198883">
    <property type="component" value="Unassembled WGS sequence"/>
</dbReference>
<reference evidence="2" key="1">
    <citation type="submission" date="2016-10" db="EMBL/GenBank/DDBJ databases">
        <authorList>
            <person name="Varghese N."/>
            <person name="Submissions S."/>
        </authorList>
    </citation>
    <scope>NUCLEOTIDE SEQUENCE [LARGE SCALE GENOMIC DNA]</scope>
    <source>
        <strain evidence="2">DSM 24204</strain>
    </source>
</reference>
<sequence length="181" mass="20990">MTIGGRTMTEFNKDHYRTPPYFFNWLNLIYEFNVDGCAVEENALCHTWIGSDNYHKDFLTFDLMGFISDYMDYPFRFFVNPPYSNIKPFVERAIELMKYGNTVVMLLPADKSTQWYKLIRDNATEVTDIIGGRISFLHPVTGEEVKGNNKGSIVVELSPFKQGFVTRQMDLAKIKEIDRAV</sequence>